<comment type="caution">
    <text evidence="5">The sequence shown here is derived from an EMBL/GenBank/DDBJ whole genome shotgun (WGS) entry which is preliminary data.</text>
</comment>
<dbReference type="Pfam" id="PF02779">
    <property type="entry name" value="Transket_pyr"/>
    <property type="match status" value="1"/>
</dbReference>
<name>A0A101XNY5_9BACL</name>
<dbReference type="Proteomes" id="UP000053557">
    <property type="component" value="Unassembled WGS sequence"/>
</dbReference>
<dbReference type="InterPro" id="IPR033248">
    <property type="entry name" value="Transketolase_C"/>
</dbReference>
<feature type="domain" description="Transketolase-like pyrimidine-binding" evidence="4">
    <location>
        <begin position="4"/>
        <end position="179"/>
    </location>
</feature>
<dbReference type="RefSeq" id="WP_067719708.1">
    <property type="nucleotide sequence ID" value="NZ_LPVJ01000070.1"/>
</dbReference>
<evidence type="ECO:0000256" key="3">
    <source>
        <dbReference type="ARBA" id="ARBA00023052"/>
    </source>
</evidence>
<evidence type="ECO:0000256" key="1">
    <source>
        <dbReference type="ARBA" id="ARBA00001964"/>
    </source>
</evidence>
<sequence length="326" mass="35463">MAQMTMIQAITSALDNELARDPSVLLFGEDVGQSGGVFRATDGLQKKYGDQRVFDTPLAESGIAGLATGLALQGFRPIAEIQFFGFVFEAMDEIAGQAARMRFRSGGRYTSPIVYRAPFGGGVKTPEMHADSLEGLLLQTPGLKVVIPSNPYDAKGLLISAIRDNDPVFFLEHMKLYRSMRAEVPEEAYTLPLGKAAVVRPGKDLTVVAYGAMVHTALKAADQWSKQKGVEAEIIDLRTISPIDIETIIESVKKTNRAVVLQEAQRTAGAAAEIVAQINEHALYHLEGPVKRITAPDTVYPYAQIEEEWLPSTERVLTGFEAALAL</sequence>
<organism evidence="5 6">
    <name type="scientific">Ferroacidibacillus organovorans</name>
    <dbReference type="NCBI Taxonomy" id="1765683"/>
    <lineage>
        <taxon>Bacteria</taxon>
        <taxon>Bacillati</taxon>
        <taxon>Bacillota</taxon>
        <taxon>Bacilli</taxon>
        <taxon>Bacillales</taxon>
        <taxon>Alicyclobacillaceae</taxon>
        <taxon>Ferroacidibacillus</taxon>
    </lineage>
</organism>
<gene>
    <name evidence="5" type="ORF">ATW55_10730</name>
</gene>
<protein>
    <submittedName>
        <fullName evidence="5">2-oxoisovalerate dehydrogenase</fullName>
    </submittedName>
</protein>
<evidence type="ECO:0000256" key="2">
    <source>
        <dbReference type="ARBA" id="ARBA00023002"/>
    </source>
</evidence>
<dbReference type="GO" id="GO:0016491">
    <property type="term" value="F:oxidoreductase activity"/>
    <property type="evidence" value="ECO:0007669"/>
    <property type="project" value="UniProtKB-KW"/>
</dbReference>
<dbReference type="SMART" id="SM00861">
    <property type="entry name" value="Transket_pyr"/>
    <property type="match status" value="1"/>
</dbReference>
<dbReference type="CDD" id="cd07036">
    <property type="entry name" value="TPP_PYR_E1-PDHc-beta_like"/>
    <property type="match status" value="1"/>
</dbReference>
<dbReference type="Gene3D" id="3.40.50.970">
    <property type="match status" value="1"/>
</dbReference>
<keyword evidence="6" id="KW-1185">Reference proteome</keyword>
<dbReference type="AlphaFoldDB" id="A0A101XNY5"/>
<dbReference type="SUPFAM" id="SSF52518">
    <property type="entry name" value="Thiamin diphosphate-binding fold (THDP-binding)"/>
    <property type="match status" value="1"/>
</dbReference>
<dbReference type="SUPFAM" id="SSF52922">
    <property type="entry name" value="TK C-terminal domain-like"/>
    <property type="match status" value="1"/>
</dbReference>
<dbReference type="OrthoDB" id="9771835at2"/>
<proteinExistence type="predicted"/>
<dbReference type="FunFam" id="3.40.50.920:FF:000001">
    <property type="entry name" value="Pyruvate dehydrogenase E1 beta subunit"/>
    <property type="match status" value="1"/>
</dbReference>
<dbReference type="PANTHER" id="PTHR43257">
    <property type="entry name" value="PYRUVATE DEHYDROGENASE E1 COMPONENT BETA SUBUNIT"/>
    <property type="match status" value="1"/>
</dbReference>
<keyword evidence="2" id="KW-0560">Oxidoreductase</keyword>
<dbReference type="EMBL" id="LPVJ01000070">
    <property type="protein sequence ID" value="KUO94870.1"/>
    <property type="molecule type" value="Genomic_DNA"/>
</dbReference>
<evidence type="ECO:0000313" key="5">
    <source>
        <dbReference type="EMBL" id="KUO94870.1"/>
    </source>
</evidence>
<dbReference type="PANTHER" id="PTHR43257:SF2">
    <property type="entry name" value="PYRUVATE DEHYDROGENASE E1 COMPONENT SUBUNIT BETA"/>
    <property type="match status" value="1"/>
</dbReference>
<evidence type="ECO:0000259" key="4">
    <source>
        <dbReference type="SMART" id="SM00861"/>
    </source>
</evidence>
<dbReference type="InterPro" id="IPR005475">
    <property type="entry name" value="Transketolase-like_Pyr-bd"/>
</dbReference>
<keyword evidence="3" id="KW-0786">Thiamine pyrophosphate</keyword>
<dbReference type="InterPro" id="IPR029061">
    <property type="entry name" value="THDP-binding"/>
</dbReference>
<dbReference type="InterPro" id="IPR009014">
    <property type="entry name" value="Transketo_C/PFOR_II"/>
</dbReference>
<accession>A0A101XNY5</accession>
<evidence type="ECO:0000313" key="6">
    <source>
        <dbReference type="Proteomes" id="UP000053557"/>
    </source>
</evidence>
<reference evidence="5 6" key="1">
    <citation type="submission" date="2015-12" db="EMBL/GenBank/DDBJ databases">
        <title>Draft genome sequence of Acidibacillus ferrooxidans ITV001, isolated from a chalcopyrite acid mine drainage site in Brazil.</title>
        <authorList>
            <person name="Dall'Agnol H."/>
            <person name="Nancucheo I."/>
            <person name="Johnson B."/>
            <person name="Oliveira R."/>
            <person name="Leite L."/>
            <person name="Pylro V."/>
            <person name="Nunes G.L."/>
            <person name="Tzotzos G."/>
            <person name="Fernandes G.R."/>
            <person name="Dutra J."/>
            <person name="Orellana S.C."/>
            <person name="Oliveira G."/>
        </authorList>
    </citation>
    <scope>NUCLEOTIDE SEQUENCE [LARGE SCALE GENOMIC DNA]</scope>
    <source>
        <strain evidence="6">ITV01</strain>
    </source>
</reference>
<dbReference type="Pfam" id="PF02780">
    <property type="entry name" value="Transketolase_C"/>
    <property type="match status" value="1"/>
</dbReference>
<comment type="cofactor">
    <cofactor evidence="1">
        <name>thiamine diphosphate</name>
        <dbReference type="ChEBI" id="CHEBI:58937"/>
    </cofactor>
</comment>
<dbReference type="FunFam" id="3.40.50.970:FF:000001">
    <property type="entry name" value="Pyruvate dehydrogenase E1 beta subunit"/>
    <property type="match status" value="1"/>
</dbReference>
<dbReference type="Gene3D" id="3.40.50.920">
    <property type="match status" value="1"/>
</dbReference>